<gene>
    <name evidence="2" type="ORF">SAMN04489750_0953</name>
</gene>
<evidence type="ECO:0000313" key="2">
    <source>
        <dbReference type="EMBL" id="SSA33668.1"/>
    </source>
</evidence>
<feature type="transmembrane region" description="Helical" evidence="1">
    <location>
        <begin position="137"/>
        <end position="163"/>
    </location>
</feature>
<feature type="transmembrane region" description="Helical" evidence="1">
    <location>
        <begin position="51"/>
        <end position="72"/>
    </location>
</feature>
<sequence>MCLAEPVQPVTLLSGLLIAVGIVGLIVPVLPGLALSLLGVLLWAWSTGGTAWWFFAAACVVAAIGWIVQYTVPGKRMAAAGVPGRVILIGAVGAIIGFFVIPVVGLFLGFVVGVLIAELGRTRTVADAWTSTKHAVKAVVTSIAIELTAAVIVALIWVAGLLATR</sequence>
<keyword evidence="1" id="KW-0472">Membrane</keyword>
<keyword evidence="3" id="KW-1185">Reference proteome</keyword>
<keyword evidence="1" id="KW-1133">Transmembrane helix</keyword>
<protein>
    <recommendedName>
        <fullName evidence="4">DUF456 domain-containing protein</fullName>
    </recommendedName>
</protein>
<evidence type="ECO:0000313" key="3">
    <source>
        <dbReference type="Proteomes" id="UP000250028"/>
    </source>
</evidence>
<dbReference type="EMBL" id="UESZ01000001">
    <property type="protein sequence ID" value="SSA33668.1"/>
    <property type="molecule type" value="Genomic_DNA"/>
</dbReference>
<dbReference type="Pfam" id="PF04306">
    <property type="entry name" value="DUF456"/>
    <property type="match status" value="1"/>
</dbReference>
<proteinExistence type="predicted"/>
<organism evidence="2 3">
    <name type="scientific">Branchiibius hedensis</name>
    <dbReference type="NCBI Taxonomy" id="672460"/>
    <lineage>
        <taxon>Bacteria</taxon>
        <taxon>Bacillati</taxon>
        <taxon>Actinomycetota</taxon>
        <taxon>Actinomycetes</taxon>
        <taxon>Micrococcales</taxon>
        <taxon>Dermacoccaceae</taxon>
        <taxon>Branchiibius</taxon>
    </lineage>
</organism>
<dbReference type="AlphaFoldDB" id="A0A2Y8ZQR4"/>
<dbReference type="InterPro" id="IPR007403">
    <property type="entry name" value="DUF456"/>
</dbReference>
<evidence type="ECO:0008006" key="4">
    <source>
        <dbReference type="Google" id="ProtNLM"/>
    </source>
</evidence>
<name>A0A2Y8ZQR4_9MICO</name>
<accession>A0A2Y8ZQR4</accession>
<evidence type="ECO:0000256" key="1">
    <source>
        <dbReference type="SAM" id="Phobius"/>
    </source>
</evidence>
<feature type="transmembrane region" description="Helical" evidence="1">
    <location>
        <begin position="84"/>
        <end position="117"/>
    </location>
</feature>
<dbReference type="Proteomes" id="UP000250028">
    <property type="component" value="Unassembled WGS sequence"/>
</dbReference>
<reference evidence="3" key="1">
    <citation type="submission" date="2016-10" db="EMBL/GenBank/DDBJ databases">
        <authorList>
            <person name="Varghese N."/>
            <person name="Submissions S."/>
        </authorList>
    </citation>
    <scope>NUCLEOTIDE SEQUENCE [LARGE SCALE GENOMIC DNA]</scope>
    <source>
        <strain evidence="3">DSM 22951</strain>
    </source>
</reference>
<keyword evidence="1" id="KW-0812">Transmembrane</keyword>
<feature type="transmembrane region" description="Helical" evidence="1">
    <location>
        <begin position="12"/>
        <end position="45"/>
    </location>
</feature>